<dbReference type="PANTHER" id="PTHR32089:SF112">
    <property type="entry name" value="LYSOZYME-LIKE PROTEIN-RELATED"/>
    <property type="match status" value="1"/>
</dbReference>
<evidence type="ECO:0000256" key="5">
    <source>
        <dbReference type="SAM" id="Phobius"/>
    </source>
</evidence>
<comment type="similarity">
    <text evidence="2">Belongs to the methyl-accepting chemotaxis (MCP) protein family.</text>
</comment>
<keyword evidence="5" id="KW-0472">Membrane</keyword>
<evidence type="ECO:0000313" key="9">
    <source>
        <dbReference type="Proteomes" id="UP001060919"/>
    </source>
</evidence>
<evidence type="ECO:0000313" key="8">
    <source>
        <dbReference type="EMBL" id="BDS12408.1"/>
    </source>
</evidence>
<dbReference type="GO" id="GO:0016020">
    <property type="term" value="C:membrane"/>
    <property type="evidence" value="ECO:0007669"/>
    <property type="project" value="InterPro"/>
</dbReference>
<protein>
    <submittedName>
        <fullName evidence="8">Methyl-accepting chemotaxis protein</fullName>
    </submittedName>
</protein>
<keyword evidence="4" id="KW-0175">Coiled coil</keyword>
<feature type="transmembrane region" description="Helical" evidence="5">
    <location>
        <begin position="188"/>
        <end position="208"/>
    </location>
</feature>
<dbReference type="PROSITE" id="PS50111">
    <property type="entry name" value="CHEMOTAXIS_TRANSDUC_2"/>
    <property type="match status" value="1"/>
</dbReference>
<dbReference type="SMART" id="SM00304">
    <property type="entry name" value="HAMP"/>
    <property type="match status" value="1"/>
</dbReference>
<dbReference type="Pfam" id="PF00015">
    <property type="entry name" value="MCPsignal"/>
    <property type="match status" value="1"/>
</dbReference>
<keyword evidence="5" id="KW-0812">Transmembrane</keyword>
<dbReference type="PROSITE" id="PS50885">
    <property type="entry name" value="HAMP"/>
    <property type="match status" value="1"/>
</dbReference>
<dbReference type="EMBL" id="AP026867">
    <property type="protein sequence ID" value="BDS12408.1"/>
    <property type="molecule type" value="Genomic_DNA"/>
</dbReference>
<dbReference type="RefSeq" id="WP_264793479.1">
    <property type="nucleotide sequence ID" value="NZ_AP026867.1"/>
</dbReference>
<evidence type="ECO:0000256" key="4">
    <source>
        <dbReference type="SAM" id="Coils"/>
    </source>
</evidence>
<accession>A0A915YG90</accession>
<evidence type="ECO:0000259" key="6">
    <source>
        <dbReference type="PROSITE" id="PS50111"/>
    </source>
</evidence>
<gene>
    <name evidence="8" type="ORF">AsAng_0031290</name>
</gene>
<evidence type="ECO:0000256" key="2">
    <source>
        <dbReference type="ARBA" id="ARBA00029447"/>
    </source>
</evidence>
<reference evidence="8" key="1">
    <citation type="submission" date="2022-09" db="EMBL/GenBank/DDBJ databases">
        <title>Aureispira anguillicida sp. nov., isolated from Leptocephalus of Japanese eel Anguilla japonica.</title>
        <authorList>
            <person name="Yuasa K."/>
            <person name="Mekata T."/>
            <person name="Ikunari K."/>
        </authorList>
    </citation>
    <scope>NUCLEOTIDE SEQUENCE</scope>
    <source>
        <strain evidence="8">EL160426</strain>
    </source>
</reference>
<dbReference type="PANTHER" id="PTHR32089">
    <property type="entry name" value="METHYL-ACCEPTING CHEMOTAXIS PROTEIN MCPB"/>
    <property type="match status" value="1"/>
</dbReference>
<evidence type="ECO:0000256" key="1">
    <source>
        <dbReference type="ARBA" id="ARBA00023224"/>
    </source>
</evidence>
<dbReference type="Pfam" id="PF00672">
    <property type="entry name" value="HAMP"/>
    <property type="match status" value="1"/>
</dbReference>
<feature type="transmembrane region" description="Helical" evidence="5">
    <location>
        <begin position="7"/>
        <end position="27"/>
    </location>
</feature>
<dbReference type="Gene3D" id="6.10.340.10">
    <property type="match status" value="1"/>
</dbReference>
<sequence>MNFKKKLILGNGTILLLMLTILMVMYFSVKSLVLTSNWVEHTHDAIHSGNSLASFMVDQETGMRGFLMTGQEKYLEPYNSGQEQFNKLIKETITLVSDNPDQVTRLESVKSEAKSWMENVAKVYINKRRLLTENASLASLLSISSGGEGKVYMDRIRKLIQEFTDAEEKLMEKRSKDAQNSAAYSQQIAIFGALFTIILGGGILWLIINVLTKRMTVLVDSISRVTKGDLATKVDDDGNDEFSTILKALSKMIGSLNRQLKDTTSIANLLASSSEEMLVRGEEMKNTTQEVAAAIQQMAEGAQQQAQQTDEVNKLMEGVLDSSGIVAKKSERINNAAEEGQKNSIEGLEAVRVVVKNMKEIQVSADRTSDSIIVLSKRSDKIAIALSVITDIARQTNLLALNAAIEAGRAGNAGRGFAVVAEEIRKLAKDSRKSAIDIERVIGEVQKDIANAAQEIKAMTSNVKNGTVASKEAENVFEKIEKGSNDTFLLSKDILEATARQKGDINASVKNIGDIVVVAEETATGTSQIAGSGLILSQGMNEVTATSEDLTNIANQLQDNISQFKLE</sequence>
<dbReference type="GO" id="GO:0007165">
    <property type="term" value="P:signal transduction"/>
    <property type="evidence" value="ECO:0007669"/>
    <property type="project" value="UniProtKB-KW"/>
</dbReference>
<keyword evidence="1 3" id="KW-0807">Transducer</keyword>
<dbReference type="AlphaFoldDB" id="A0A915YG90"/>
<dbReference type="Pfam" id="PF05227">
    <property type="entry name" value="CHASE3"/>
    <property type="match status" value="1"/>
</dbReference>
<organism evidence="8 9">
    <name type="scientific">Aureispira anguillae</name>
    <dbReference type="NCBI Taxonomy" id="2864201"/>
    <lineage>
        <taxon>Bacteria</taxon>
        <taxon>Pseudomonadati</taxon>
        <taxon>Bacteroidota</taxon>
        <taxon>Saprospiria</taxon>
        <taxon>Saprospirales</taxon>
        <taxon>Saprospiraceae</taxon>
        <taxon>Aureispira</taxon>
    </lineage>
</organism>
<feature type="domain" description="HAMP" evidence="7">
    <location>
        <begin position="209"/>
        <end position="261"/>
    </location>
</feature>
<dbReference type="SMART" id="SM00283">
    <property type="entry name" value="MA"/>
    <property type="match status" value="1"/>
</dbReference>
<keyword evidence="9" id="KW-1185">Reference proteome</keyword>
<dbReference type="Proteomes" id="UP001060919">
    <property type="component" value="Chromosome"/>
</dbReference>
<evidence type="ECO:0000256" key="3">
    <source>
        <dbReference type="PROSITE-ProRule" id="PRU00284"/>
    </source>
</evidence>
<name>A0A915YG90_9BACT</name>
<proteinExistence type="inferred from homology"/>
<feature type="coiled-coil region" evidence="4">
    <location>
        <begin position="540"/>
        <end position="567"/>
    </location>
</feature>
<dbReference type="InterPro" id="IPR007891">
    <property type="entry name" value="CHASE3"/>
</dbReference>
<feature type="domain" description="Methyl-accepting transducer" evidence="6">
    <location>
        <begin position="280"/>
        <end position="516"/>
    </location>
</feature>
<dbReference type="CDD" id="cd06225">
    <property type="entry name" value="HAMP"/>
    <property type="match status" value="1"/>
</dbReference>
<dbReference type="Gene3D" id="1.10.287.950">
    <property type="entry name" value="Methyl-accepting chemotaxis protein"/>
    <property type="match status" value="1"/>
</dbReference>
<keyword evidence="5" id="KW-1133">Transmembrane helix</keyword>
<evidence type="ECO:0000259" key="7">
    <source>
        <dbReference type="PROSITE" id="PS50885"/>
    </source>
</evidence>
<dbReference type="KEGG" id="aup:AsAng_0031290"/>
<dbReference type="SUPFAM" id="SSF58104">
    <property type="entry name" value="Methyl-accepting chemotaxis protein (MCP) signaling domain"/>
    <property type="match status" value="1"/>
</dbReference>
<dbReference type="CDD" id="cd19410">
    <property type="entry name" value="HK9-like_sensor"/>
    <property type="match status" value="1"/>
</dbReference>
<dbReference type="InterPro" id="IPR004089">
    <property type="entry name" value="MCPsignal_dom"/>
</dbReference>
<dbReference type="InterPro" id="IPR003660">
    <property type="entry name" value="HAMP_dom"/>
</dbReference>